<accession>A0ABQ9YFE3</accession>
<evidence type="ECO:0000313" key="4">
    <source>
        <dbReference type="Proteomes" id="UP001281761"/>
    </source>
</evidence>
<evidence type="ECO:0000256" key="2">
    <source>
        <dbReference type="SAM" id="Phobius"/>
    </source>
</evidence>
<evidence type="ECO:0000256" key="1">
    <source>
        <dbReference type="SAM" id="MobiDB-lite"/>
    </source>
</evidence>
<feature type="transmembrane region" description="Helical" evidence="2">
    <location>
        <begin position="261"/>
        <end position="287"/>
    </location>
</feature>
<feature type="transmembrane region" description="Helical" evidence="2">
    <location>
        <begin position="96"/>
        <end position="118"/>
    </location>
</feature>
<reference evidence="3 4" key="1">
    <citation type="journal article" date="2022" name="bioRxiv">
        <title>Genomics of Preaxostyla Flagellates Illuminates Evolutionary Transitions and the Path Towards Mitochondrial Loss.</title>
        <authorList>
            <person name="Novak L.V.F."/>
            <person name="Treitli S.C."/>
            <person name="Pyrih J."/>
            <person name="Halakuc P."/>
            <person name="Pipaliya S.V."/>
            <person name="Vacek V."/>
            <person name="Brzon O."/>
            <person name="Soukal P."/>
            <person name="Eme L."/>
            <person name="Dacks J.B."/>
            <person name="Karnkowska A."/>
            <person name="Elias M."/>
            <person name="Hampl V."/>
        </authorList>
    </citation>
    <scope>NUCLEOTIDE SEQUENCE [LARGE SCALE GENOMIC DNA]</scope>
    <source>
        <strain evidence="3">NAU3</strain>
        <tissue evidence="3">Gut</tissue>
    </source>
</reference>
<sequence length="361" mass="41283">MEKKPLTIQQELLESCPIVYGPGSWPISIITAVNVAVALFVFHEMISTIHKGKWRQNYSRHIFIICLTIFISFRIITSLLPIGWNYTTALIFCDQIPRYFFFMGWEFISMWLGTAILASQNTRRCFRVTYHLSYAILIGLTLITTSVTSYIRHLKKDKTDGLRYLSVASNSLMYLTVSISLGIYFFRLLRILCDSMLIPTLKSRIVILTILVGTVFGIYVIRLVWAILKATGVNVLQNILDGFRDKCSLDDMEYHRHCTRYYAYSGIVLFIFEAVPTILLLVTFTLLKLHVSNKRKAKSFRAKQMSINDSSSFDTSYGSYASVSKPRKKGKKKKRMKQDSTPSYNSLTSSYDSLPSSSSIV</sequence>
<dbReference type="EMBL" id="JARBJD010000011">
    <property type="protein sequence ID" value="KAK2962423.1"/>
    <property type="molecule type" value="Genomic_DNA"/>
</dbReference>
<feature type="compositionally biased region" description="Low complexity" evidence="1">
    <location>
        <begin position="346"/>
        <end position="361"/>
    </location>
</feature>
<keyword evidence="4" id="KW-1185">Reference proteome</keyword>
<feature type="compositionally biased region" description="Polar residues" evidence="1">
    <location>
        <begin position="312"/>
        <end position="322"/>
    </location>
</feature>
<protein>
    <recommendedName>
        <fullName evidence="5">Integral membrane protein</fullName>
    </recommendedName>
</protein>
<organism evidence="3 4">
    <name type="scientific">Blattamonas nauphoetae</name>
    <dbReference type="NCBI Taxonomy" id="2049346"/>
    <lineage>
        <taxon>Eukaryota</taxon>
        <taxon>Metamonada</taxon>
        <taxon>Preaxostyla</taxon>
        <taxon>Oxymonadida</taxon>
        <taxon>Blattamonas</taxon>
    </lineage>
</organism>
<feature type="transmembrane region" description="Helical" evidence="2">
    <location>
        <begin position="205"/>
        <end position="228"/>
    </location>
</feature>
<proteinExistence type="predicted"/>
<name>A0ABQ9YFE3_9EUKA</name>
<gene>
    <name evidence="3" type="ORF">BLNAU_2666</name>
</gene>
<comment type="caution">
    <text evidence="3">The sequence shown here is derived from an EMBL/GenBank/DDBJ whole genome shotgun (WGS) entry which is preliminary data.</text>
</comment>
<feature type="transmembrane region" description="Helical" evidence="2">
    <location>
        <begin position="62"/>
        <end position="84"/>
    </location>
</feature>
<feature type="compositionally biased region" description="Basic residues" evidence="1">
    <location>
        <begin position="325"/>
        <end position="336"/>
    </location>
</feature>
<feature type="transmembrane region" description="Helical" evidence="2">
    <location>
        <begin position="130"/>
        <end position="151"/>
    </location>
</feature>
<feature type="transmembrane region" description="Helical" evidence="2">
    <location>
        <begin position="23"/>
        <end position="42"/>
    </location>
</feature>
<evidence type="ECO:0008006" key="5">
    <source>
        <dbReference type="Google" id="ProtNLM"/>
    </source>
</evidence>
<keyword evidence="2" id="KW-1133">Transmembrane helix</keyword>
<feature type="region of interest" description="Disordered" evidence="1">
    <location>
        <begin position="312"/>
        <end position="361"/>
    </location>
</feature>
<feature type="transmembrane region" description="Helical" evidence="2">
    <location>
        <begin position="171"/>
        <end position="193"/>
    </location>
</feature>
<dbReference type="Proteomes" id="UP001281761">
    <property type="component" value="Unassembled WGS sequence"/>
</dbReference>
<keyword evidence="2" id="KW-0472">Membrane</keyword>
<keyword evidence="2" id="KW-0812">Transmembrane</keyword>
<evidence type="ECO:0000313" key="3">
    <source>
        <dbReference type="EMBL" id="KAK2962423.1"/>
    </source>
</evidence>